<evidence type="ECO:0000256" key="1">
    <source>
        <dbReference type="SAM" id="MobiDB-lite"/>
    </source>
</evidence>
<feature type="compositionally biased region" description="Polar residues" evidence="1">
    <location>
        <begin position="491"/>
        <end position="502"/>
    </location>
</feature>
<feature type="region of interest" description="Disordered" evidence="1">
    <location>
        <begin position="380"/>
        <end position="524"/>
    </location>
</feature>
<reference evidence="3 4" key="1">
    <citation type="submission" date="2024-02" db="EMBL/GenBank/DDBJ databases">
        <authorList>
            <person name="Daric V."/>
            <person name="Darras S."/>
        </authorList>
    </citation>
    <scope>NUCLEOTIDE SEQUENCE [LARGE SCALE GENOMIC DNA]</scope>
</reference>
<evidence type="ECO:0000313" key="4">
    <source>
        <dbReference type="Proteomes" id="UP001642483"/>
    </source>
</evidence>
<dbReference type="Proteomes" id="UP001642483">
    <property type="component" value="Unassembled WGS sequence"/>
</dbReference>
<feature type="transmembrane region" description="Helical" evidence="2">
    <location>
        <begin position="215"/>
        <end position="234"/>
    </location>
</feature>
<keyword evidence="2" id="KW-0812">Transmembrane</keyword>
<gene>
    <name evidence="3" type="ORF">CVLEPA_LOCUS4446</name>
</gene>
<accession>A0ABP0F7N5</accession>
<keyword evidence="2" id="KW-1133">Transmembrane helix</keyword>
<feature type="transmembrane region" description="Helical" evidence="2">
    <location>
        <begin position="44"/>
        <end position="65"/>
    </location>
</feature>
<sequence length="524" mass="59878">MVSSKSKKLIALELLQWGAFATALLVTAEKLAVATQQSGTGSYWLIVSVSIGYVAVITLLCWIPVKLYFQWMRTASFHNGEWCPSKFLYVLVGALPCTIMIMVGAGTESNAFQDVCAELMIIMLAVVDWTEKLKHYKLSEKADENEDETSTAEYNLDFHSNPGYTRQHSISSSSNHRAQQDVIFNDPRPLNMAEILLNAYDIRLVLALINSTEGILSWSYAIYAISFFGMVSLIFKEKFFYRQVTTIVFLDLPFYGLRLAVYCKFGNAYYNNALFFLKNIFVIFSFLYFNVARKFLFPVTTSRPVLVNTIDDVVANGSYHEPVASNKFQYDPNQQTYSQNYEDDDYNQNRYDYDQDEHTDAHEDETPVHDQQGAFHYGAVRQSRRAPRESILKHNVYKPPNEEQYDEQYTHDYASSSRENKNQPTFDRPSSRRLAPNLPPNIPMQQGSYHDDDDHSFPDPPEDFPDPPEHISAPPAAAEYRVGPHRVSVRNKFTPTIASQISREALGKSSLHEEDSQSSFDEQL</sequence>
<dbReference type="PANTHER" id="PTHR31453:SF2">
    <property type="entry name" value="TRANSMEMBRANE PROTEIN 236"/>
    <property type="match status" value="1"/>
</dbReference>
<protein>
    <submittedName>
        <fullName evidence="3">Uncharacterized protein</fullName>
    </submittedName>
</protein>
<keyword evidence="4" id="KW-1185">Reference proteome</keyword>
<feature type="transmembrane region" description="Helical" evidence="2">
    <location>
        <begin position="240"/>
        <end position="257"/>
    </location>
</feature>
<feature type="compositionally biased region" description="Polar residues" evidence="1">
    <location>
        <begin position="413"/>
        <end position="425"/>
    </location>
</feature>
<proteinExistence type="predicted"/>
<keyword evidence="2" id="KW-0472">Membrane</keyword>
<feature type="region of interest" description="Disordered" evidence="1">
    <location>
        <begin position="330"/>
        <end position="352"/>
    </location>
</feature>
<name>A0ABP0F7N5_CLALP</name>
<evidence type="ECO:0000313" key="3">
    <source>
        <dbReference type="EMBL" id="CAK8674781.1"/>
    </source>
</evidence>
<dbReference type="EMBL" id="CAWYQH010000013">
    <property type="protein sequence ID" value="CAK8674781.1"/>
    <property type="molecule type" value="Genomic_DNA"/>
</dbReference>
<dbReference type="PANTHER" id="PTHR31453">
    <property type="entry name" value="TRANSMEMBRANE PROTEIN 236"/>
    <property type="match status" value="1"/>
</dbReference>
<dbReference type="InterPro" id="IPR020394">
    <property type="entry name" value="Uncharacterised_FAM23-like_TM"/>
</dbReference>
<organism evidence="3 4">
    <name type="scientific">Clavelina lepadiformis</name>
    <name type="common">Light-bulb sea squirt</name>
    <name type="synonym">Ascidia lepadiformis</name>
    <dbReference type="NCBI Taxonomy" id="159417"/>
    <lineage>
        <taxon>Eukaryota</taxon>
        <taxon>Metazoa</taxon>
        <taxon>Chordata</taxon>
        <taxon>Tunicata</taxon>
        <taxon>Ascidiacea</taxon>
        <taxon>Aplousobranchia</taxon>
        <taxon>Clavelinidae</taxon>
        <taxon>Clavelina</taxon>
    </lineage>
</organism>
<evidence type="ECO:0000256" key="2">
    <source>
        <dbReference type="SAM" id="Phobius"/>
    </source>
</evidence>
<comment type="caution">
    <text evidence="3">The sequence shown here is derived from an EMBL/GenBank/DDBJ whole genome shotgun (WGS) entry which is preliminary data.</text>
</comment>
<feature type="transmembrane region" description="Helical" evidence="2">
    <location>
        <begin position="269"/>
        <end position="289"/>
    </location>
</feature>